<evidence type="ECO:0000256" key="4">
    <source>
        <dbReference type="ARBA" id="ARBA00022722"/>
    </source>
</evidence>
<evidence type="ECO:0000256" key="2">
    <source>
        <dbReference type="ARBA" id="ARBA00022679"/>
    </source>
</evidence>
<reference evidence="10" key="1">
    <citation type="submission" date="2014-07" db="EMBL/GenBank/DDBJ databases">
        <authorList>
            <person name="Martin A.A"/>
            <person name="De Silva N."/>
        </authorList>
    </citation>
    <scope>NUCLEOTIDE SEQUENCE</scope>
</reference>
<evidence type="ECO:0000256" key="6">
    <source>
        <dbReference type="ARBA" id="ARBA00022759"/>
    </source>
</evidence>
<dbReference type="GO" id="GO:0004519">
    <property type="term" value="F:endonuclease activity"/>
    <property type="evidence" value="ECO:0007669"/>
    <property type="project" value="UniProtKB-KW"/>
</dbReference>
<proteinExistence type="predicted"/>
<dbReference type="Proteomes" id="UP000035680">
    <property type="component" value="Unassembled WGS sequence"/>
</dbReference>
<evidence type="ECO:0000256" key="1">
    <source>
        <dbReference type="ARBA" id="ARBA00022670"/>
    </source>
</evidence>
<keyword evidence="1" id="KW-0645">Protease</keyword>
<dbReference type="InterPro" id="IPR041373">
    <property type="entry name" value="RT_RNaseH"/>
</dbReference>
<evidence type="ECO:0000256" key="5">
    <source>
        <dbReference type="ARBA" id="ARBA00022750"/>
    </source>
</evidence>
<dbReference type="InterPro" id="IPR043128">
    <property type="entry name" value="Rev_trsase/Diguanyl_cyclase"/>
</dbReference>
<keyword evidence="8" id="KW-0695">RNA-directed DNA polymerase</keyword>
<evidence type="ECO:0000256" key="7">
    <source>
        <dbReference type="ARBA" id="ARBA00022801"/>
    </source>
</evidence>
<dbReference type="Gene3D" id="3.30.70.270">
    <property type="match status" value="1"/>
</dbReference>
<organism evidence="10 11">
    <name type="scientific">Strongyloides venezuelensis</name>
    <name type="common">Threadworm</name>
    <dbReference type="NCBI Taxonomy" id="75913"/>
    <lineage>
        <taxon>Eukaryota</taxon>
        <taxon>Metazoa</taxon>
        <taxon>Ecdysozoa</taxon>
        <taxon>Nematoda</taxon>
        <taxon>Chromadorea</taxon>
        <taxon>Rhabditida</taxon>
        <taxon>Tylenchina</taxon>
        <taxon>Panagrolaimomorpha</taxon>
        <taxon>Strongyloidoidea</taxon>
        <taxon>Strongyloididae</taxon>
        <taxon>Strongyloides</taxon>
    </lineage>
</organism>
<dbReference type="Pfam" id="PF17917">
    <property type="entry name" value="RT_RNaseH"/>
    <property type="match status" value="1"/>
</dbReference>
<dbReference type="STRING" id="75913.A0A0K0FEE1"/>
<keyword evidence="4" id="KW-0540">Nuclease</keyword>
<reference evidence="11" key="2">
    <citation type="submission" date="2015-08" db="UniProtKB">
        <authorList>
            <consortium name="WormBaseParasite"/>
        </authorList>
    </citation>
    <scope>IDENTIFICATION</scope>
</reference>
<dbReference type="GO" id="GO:0003964">
    <property type="term" value="F:RNA-directed DNA polymerase activity"/>
    <property type="evidence" value="ECO:0007669"/>
    <property type="project" value="UniProtKB-KW"/>
</dbReference>
<protein>
    <submittedName>
        <fullName evidence="11">Retrotransposon-derived protein PEG10 (inferred by orthology to a human protein)</fullName>
    </submittedName>
</protein>
<evidence type="ECO:0000313" key="10">
    <source>
        <dbReference type="Proteomes" id="UP000035680"/>
    </source>
</evidence>
<dbReference type="InterPro" id="IPR043502">
    <property type="entry name" value="DNA/RNA_pol_sf"/>
</dbReference>
<keyword evidence="7" id="KW-0378">Hydrolase</keyword>
<evidence type="ECO:0000259" key="9">
    <source>
        <dbReference type="Pfam" id="PF17917"/>
    </source>
</evidence>
<dbReference type="SUPFAM" id="SSF56672">
    <property type="entry name" value="DNA/RNA polymerases"/>
    <property type="match status" value="1"/>
</dbReference>
<accession>A0A0K0FEE1</accession>
<dbReference type="InterPro" id="IPR051320">
    <property type="entry name" value="Viral_Replic_Matur_Polypro"/>
</dbReference>
<keyword evidence="3" id="KW-0548">Nucleotidyltransferase</keyword>
<evidence type="ECO:0000256" key="8">
    <source>
        <dbReference type="ARBA" id="ARBA00022918"/>
    </source>
</evidence>
<dbReference type="GO" id="GO:0006508">
    <property type="term" value="P:proteolysis"/>
    <property type="evidence" value="ECO:0007669"/>
    <property type="project" value="UniProtKB-KW"/>
</dbReference>
<dbReference type="PANTHER" id="PTHR33064:SF37">
    <property type="entry name" value="RIBONUCLEASE H"/>
    <property type="match status" value="1"/>
</dbReference>
<evidence type="ECO:0000313" key="11">
    <source>
        <dbReference type="WBParaSite" id="SVE_0722000.1"/>
    </source>
</evidence>
<keyword evidence="2" id="KW-0808">Transferase</keyword>
<keyword evidence="6" id="KW-0255">Endonuclease</keyword>
<sequence length="201" mass="22678">MMLSFDLSISPSIFQTIINDIVEDLDLDKIFIYLDDLLIATETEEKHWTPYLGFIISEKELSADPIKIKKTLDFFTSKSKKQLQSFLENNFVTIKNELLKAPILSASDIKKALSGEAPFELYTDASFTGIGAVLMQNKKIIIFYNRGLRESEKNYPPTDLESLAVVSELENLKIILFGAPITVYSNHSALSVLFQKSDISL</sequence>
<dbReference type="WBParaSite" id="SVE_0722000.1">
    <property type="protein sequence ID" value="SVE_0722000.1"/>
    <property type="gene ID" value="SVE_0722000"/>
</dbReference>
<dbReference type="AlphaFoldDB" id="A0A0K0FEE1"/>
<evidence type="ECO:0000256" key="3">
    <source>
        <dbReference type="ARBA" id="ARBA00022695"/>
    </source>
</evidence>
<dbReference type="PANTHER" id="PTHR33064">
    <property type="entry name" value="POL PROTEIN"/>
    <property type="match status" value="1"/>
</dbReference>
<keyword evidence="10" id="KW-1185">Reference proteome</keyword>
<name>A0A0K0FEE1_STRVS</name>
<feature type="domain" description="Reverse transcriptase RNase H-like" evidence="9">
    <location>
        <begin position="116"/>
        <end position="197"/>
    </location>
</feature>
<keyword evidence="5" id="KW-0064">Aspartyl protease</keyword>
<dbReference type="GO" id="GO:0004190">
    <property type="term" value="F:aspartic-type endopeptidase activity"/>
    <property type="evidence" value="ECO:0007669"/>
    <property type="project" value="UniProtKB-KW"/>
</dbReference>